<keyword evidence="1" id="KW-0732">Signal</keyword>
<evidence type="ECO:0000256" key="1">
    <source>
        <dbReference type="SAM" id="SignalP"/>
    </source>
</evidence>
<evidence type="ECO:0000313" key="3">
    <source>
        <dbReference type="Proteomes" id="UP001499882"/>
    </source>
</evidence>
<evidence type="ECO:0000313" key="2">
    <source>
        <dbReference type="EMBL" id="GAA4740805.1"/>
    </source>
</evidence>
<sequence length="228" mass="25603">MIFGAVATLVLSLLPAVAPPPALDHSALDRSVLTPDGSSYHYRYDGDRLAVRASRGGGEPNRREVVVDQQAPVSRDQLSCATWTRQSSWRVQPGLAVRVNDTGDRVRAVTLTKNIVFGVQTVINVLTWDTARRGEPWRAVGQYDVARAVVRDGKLLRLPWRVCLRVADRRMSFKIWPIGRVDRPGWSERRYVRHARLPRSFDIAGRPGWYVGHVPGGGSAVYRDLRTR</sequence>
<keyword evidence="3" id="KW-1185">Reference proteome</keyword>
<feature type="signal peptide" evidence="1">
    <location>
        <begin position="1"/>
        <end position="18"/>
    </location>
</feature>
<gene>
    <name evidence="2" type="ORF">GCM10023350_26640</name>
</gene>
<organism evidence="2 3">
    <name type="scientific">Nocardioides endophyticus</name>
    <dbReference type="NCBI Taxonomy" id="1353775"/>
    <lineage>
        <taxon>Bacteria</taxon>
        <taxon>Bacillati</taxon>
        <taxon>Actinomycetota</taxon>
        <taxon>Actinomycetes</taxon>
        <taxon>Propionibacteriales</taxon>
        <taxon>Nocardioidaceae</taxon>
        <taxon>Nocardioides</taxon>
    </lineage>
</organism>
<evidence type="ECO:0008006" key="4">
    <source>
        <dbReference type="Google" id="ProtNLM"/>
    </source>
</evidence>
<feature type="chain" id="PRO_5045943099" description="DUF3108 domain-containing protein" evidence="1">
    <location>
        <begin position="19"/>
        <end position="228"/>
    </location>
</feature>
<comment type="caution">
    <text evidence="2">The sequence shown here is derived from an EMBL/GenBank/DDBJ whole genome shotgun (WGS) entry which is preliminary data.</text>
</comment>
<protein>
    <recommendedName>
        <fullName evidence="4">DUF3108 domain-containing protein</fullName>
    </recommendedName>
</protein>
<accession>A0ABP8YY03</accession>
<proteinExistence type="predicted"/>
<reference evidence="3" key="1">
    <citation type="journal article" date="2019" name="Int. J. Syst. Evol. Microbiol.">
        <title>The Global Catalogue of Microorganisms (GCM) 10K type strain sequencing project: providing services to taxonomists for standard genome sequencing and annotation.</title>
        <authorList>
            <consortium name="The Broad Institute Genomics Platform"/>
            <consortium name="The Broad Institute Genome Sequencing Center for Infectious Disease"/>
            <person name="Wu L."/>
            <person name="Ma J."/>
        </authorList>
    </citation>
    <scope>NUCLEOTIDE SEQUENCE [LARGE SCALE GENOMIC DNA]</scope>
    <source>
        <strain evidence="3">JCM 18532</strain>
    </source>
</reference>
<name>A0ABP8YY03_9ACTN</name>
<dbReference type="EMBL" id="BAABKN010000015">
    <property type="protein sequence ID" value="GAA4740805.1"/>
    <property type="molecule type" value="Genomic_DNA"/>
</dbReference>
<dbReference type="Proteomes" id="UP001499882">
    <property type="component" value="Unassembled WGS sequence"/>
</dbReference>